<feature type="non-terminal residue" evidence="1">
    <location>
        <position position="1"/>
    </location>
</feature>
<dbReference type="AlphaFoldDB" id="W1YEX1"/>
<sequence length="96" mass="10944">TLTQDKIVLENHTDISGKTSERVLHSAWLNSHYQTGLKNLLDTAVLEGTDEESARSLASRWQKIDEIPFDFERRRMSVVVAENTEHHQLVCKGALQ</sequence>
<gene>
    <name evidence="1" type="ORF">Q604_UNBC05027G0001</name>
</gene>
<feature type="non-terminal residue" evidence="1">
    <location>
        <position position="96"/>
    </location>
</feature>
<dbReference type="EMBL" id="AZMM01005027">
    <property type="protein sequence ID" value="ETJ41042.1"/>
    <property type="molecule type" value="Genomic_DNA"/>
</dbReference>
<comment type="caution">
    <text evidence="1">The sequence shown here is derived from an EMBL/GenBank/DDBJ whole genome shotgun (WGS) entry which is preliminary data.</text>
</comment>
<dbReference type="InterPro" id="IPR023299">
    <property type="entry name" value="ATPase_P-typ_cyto_dom_N"/>
</dbReference>
<dbReference type="Pfam" id="PF13246">
    <property type="entry name" value="Cation_ATPase"/>
    <property type="match status" value="1"/>
</dbReference>
<reference evidence="1" key="1">
    <citation type="submission" date="2013-12" db="EMBL/GenBank/DDBJ databases">
        <title>A Varibaculum cambriense genome reconstructed from a premature infant gut community with otherwise low bacterial novelty that shifts toward anaerobic metabolism during the third week of life.</title>
        <authorList>
            <person name="Brown C.T."/>
            <person name="Sharon I."/>
            <person name="Thomas B.C."/>
            <person name="Castelle C.J."/>
            <person name="Morowitz M.J."/>
            <person name="Banfield J.F."/>
        </authorList>
    </citation>
    <scope>NUCLEOTIDE SEQUENCE</scope>
</reference>
<organism evidence="1">
    <name type="scientific">human gut metagenome</name>
    <dbReference type="NCBI Taxonomy" id="408170"/>
    <lineage>
        <taxon>unclassified sequences</taxon>
        <taxon>metagenomes</taxon>
        <taxon>organismal metagenomes</taxon>
    </lineage>
</organism>
<accession>W1YEX1</accession>
<name>W1YEX1_9ZZZZ</name>
<dbReference type="SUPFAM" id="SSF81660">
    <property type="entry name" value="Metal cation-transporting ATPase, ATP-binding domain N"/>
    <property type="match status" value="1"/>
</dbReference>
<evidence type="ECO:0000313" key="1">
    <source>
        <dbReference type="EMBL" id="ETJ41042.1"/>
    </source>
</evidence>
<dbReference type="GO" id="GO:0000166">
    <property type="term" value="F:nucleotide binding"/>
    <property type="evidence" value="ECO:0007669"/>
    <property type="project" value="InterPro"/>
</dbReference>
<proteinExistence type="predicted"/>
<dbReference type="Gene3D" id="3.40.1110.10">
    <property type="entry name" value="Calcium-transporting ATPase, cytoplasmic domain N"/>
    <property type="match status" value="1"/>
</dbReference>
<protein>
    <submittedName>
        <fullName evidence="1">Magnesium-translocating P-type ATPase</fullName>
    </submittedName>
</protein>